<dbReference type="EMBL" id="JACHCA010000003">
    <property type="protein sequence ID" value="MBB6127161.1"/>
    <property type="molecule type" value="Genomic_DNA"/>
</dbReference>
<evidence type="ECO:0000313" key="3">
    <source>
        <dbReference type="Proteomes" id="UP000548326"/>
    </source>
</evidence>
<dbReference type="AlphaFoldDB" id="A0A841JGK0"/>
<feature type="chain" id="PRO_5032284609" description="CarboxypepD_reg-like domain-containing protein" evidence="1">
    <location>
        <begin position="29"/>
        <end position="87"/>
    </location>
</feature>
<comment type="caution">
    <text evidence="2">The sequence shown here is derived from an EMBL/GenBank/DDBJ whole genome shotgun (WGS) entry which is preliminary data.</text>
</comment>
<organism evidence="2 3">
    <name type="scientific">Mucilaginibacter lappiensis</name>
    <dbReference type="NCBI Taxonomy" id="354630"/>
    <lineage>
        <taxon>Bacteria</taxon>
        <taxon>Pseudomonadati</taxon>
        <taxon>Bacteroidota</taxon>
        <taxon>Sphingobacteriia</taxon>
        <taxon>Sphingobacteriales</taxon>
        <taxon>Sphingobacteriaceae</taxon>
        <taxon>Mucilaginibacter</taxon>
    </lineage>
</organism>
<reference evidence="2 3" key="1">
    <citation type="submission" date="2020-08" db="EMBL/GenBank/DDBJ databases">
        <title>Genomic Encyclopedia of Type Strains, Phase IV (KMG-V): Genome sequencing to study the core and pangenomes of soil and plant-associated prokaryotes.</title>
        <authorList>
            <person name="Whitman W."/>
        </authorList>
    </citation>
    <scope>NUCLEOTIDE SEQUENCE [LARGE SCALE GENOMIC DNA]</scope>
    <source>
        <strain evidence="2 3">MP601</strain>
    </source>
</reference>
<gene>
    <name evidence="2" type="ORF">HDF22_001267</name>
</gene>
<evidence type="ECO:0000313" key="2">
    <source>
        <dbReference type="EMBL" id="MBB6127161.1"/>
    </source>
</evidence>
<protein>
    <recommendedName>
        <fullName evidence="4">CarboxypepD_reg-like domain-containing protein</fullName>
    </recommendedName>
</protein>
<keyword evidence="1" id="KW-0732">Signal</keyword>
<dbReference type="RefSeq" id="WP_221275965.1">
    <property type="nucleotide sequence ID" value="NZ_JACHCA010000003.1"/>
</dbReference>
<dbReference type="SUPFAM" id="SSF49464">
    <property type="entry name" value="Carboxypeptidase regulatory domain-like"/>
    <property type="match status" value="1"/>
</dbReference>
<feature type="signal peptide" evidence="1">
    <location>
        <begin position="1"/>
        <end position="28"/>
    </location>
</feature>
<evidence type="ECO:0008006" key="4">
    <source>
        <dbReference type="Google" id="ProtNLM"/>
    </source>
</evidence>
<dbReference type="Pfam" id="PF13715">
    <property type="entry name" value="CarbopepD_reg_2"/>
    <property type="match status" value="1"/>
</dbReference>
<name>A0A841JGK0_9SPHI</name>
<dbReference type="InterPro" id="IPR008969">
    <property type="entry name" value="CarboxyPept-like_regulatory"/>
</dbReference>
<proteinExistence type="predicted"/>
<dbReference type="Proteomes" id="UP000548326">
    <property type="component" value="Unassembled WGS sequence"/>
</dbReference>
<dbReference type="Gene3D" id="2.60.40.1120">
    <property type="entry name" value="Carboxypeptidase-like, regulatory domain"/>
    <property type="match status" value="1"/>
</dbReference>
<sequence>MDKNLQRRMKYQISLFITGMFLYFSAHAQTVNITGKIISSDDGVPIPGASIKIKGTGLGSISSIDGSYSIAAEPGKVLVFNFLGYSP</sequence>
<evidence type="ECO:0000256" key="1">
    <source>
        <dbReference type="SAM" id="SignalP"/>
    </source>
</evidence>
<accession>A0A841JGK0</accession>